<feature type="compositionally biased region" description="Polar residues" evidence="6">
    <location>
        <begin position="219"/>
        <end position="229"/>
    </location>
</feature>
<sequence length="2024" mass="223199">MSNTADGDGSIASNSNNNTKKSSRLKSIPGRSISKLKSKIILKRSGSSNSSSTNDRVEESTEKGGKRSHDVVVGKLYGQLPQDGYWMEEESDKDDDASSMEGIIPIDDTVNKKQPTLSFDLPKYAEKDRGGVDDVTTPVGNGMDEDDADGKPISIPGSSIPLDSASSSSSSSSTYRSSPVSKFPKLDVESSRDPVLLDPGQTNENTAAGVVKEHGETMTLGTMSSSTPLAHSEEDHVGMRRNESSTTTSSGGSSGSEEEEELVNGWKNVGKTTEIYSNNTKKEDDTIRGWRNVGVHKHYSIGNSDGSADSSLSKGMDGFLEEYPIIVDQSKDGSGVRRRRRSKRVSFHDDVKASPSKTAPTDMSPSKIVSLAQDVASTESVEETQREVEKALESTSVSEADSISCDGEMNIWNGNGMDIAVDETAYECDPDEARLNDCCNDADAAVDGLSCVDHNASTSQTQHETSSPTVNEPTQQPTQTTRQASKRSLQKARNQNPSIPTATSMLHLEYNVDHSCSTPLERLARDVGNAFRQWHVHKGCDRHVSFDWVDRMSAPMDDSMQEPHGGSVKDNPNGHDESVKTVQAEKIKKAMEVDIESESNPIMSMDLCMNRFASRSRKINEWMGDGASKVPNGDSTQANEAKSSLMKPPSPQAGSDPKERRLSNARSMTMERSHVDPACGARCIRSKKIMFDTTGFTPIQGKNFSTGESLPSIEWNRKRYSIPLILSLWDAPPIPTGTDEENIKDDNICRIPLSLRPPLSYSSHSLLGELGIVSSCVAKRTFSNHSLGCKDEKNQGIFFNHSIPPLDTGLGRDLSSLFNIGQHITLSLDLDSVQNSSRYPQEKKHLQDIDSLYNDLRAYLVDTIQKANERKSHAAQERQRRMKSLRKKAMKRRLMKERDNTSSKQVSPNKFTDYENIVEVGSQSMSYEDGEEQVLFYDSTGKENNSISNENCNHRKAGAYEDNETSSSDDDTSVMTLNQDIHLDESEINAEVVSSLTSILQSALNLAASENDCCIPLFGLWGSYRGGSRDRMNRQPEIFQGTEFAAPSWIPSGLEHKNNSPINRHASKAAKEGDGVHIKNLLLSSPAITGHCRKGAFRSTHRLYSIPGQRLPLHLSTLNGLSSVLLAQCPPHVDSNRVMLTSARHCYHVNVTNEKNKEQEWRKLSFTANNERMSAVELYRETCRRQALFLLERASSPGIYKTVPMWGPSEGNPLTSLSASVSWGVVPISNSSHEESSSLPSAIARAPPALLQLPLKIRSSNFVPSANELLDMEYSLQSTAFDPIGIGVESKDGDLEFGHREPIFFASARFDRDLPCATLSANTRCVLAALLRCGSLGLDTLPGHLTRKKVLTKLGGPSVASLEEEALAESEKMLRAALKHVGLVTTRLVDAMDWADVGTIPSNADLDRGIADALQRIGAGGLYPTPPVEVFATECADHQNFYSNSKGIQQSKGSPPGRLLSILFAHMARLRTPPSMMSLWLAFVQELRSRWDNNESLPNLSYVPGLDEGTDAQPSITRGWRRSEHRVLGHRAHLAAFVNSSEPDPDRDQCIINQKLQVFNICIECKLSVEAMHNEHLASEEDESTEEEDSHPHSDDDEFFDPEEEVSFESDPRAIESKQIEAMLKLEAAAVANPSHNRIGARCPVPDGLPLKDTGDQVYAPYLQRTMPMTDEEEEKQLKLSGVKNKNDRDERLSIRDRIQIAQRLQKPKLVSDMAAFKAANQGAVFEDFVSWYGNPQNPLCEEVNGETVNRALERRSKLSPEAAKVMALEEASEAIAILMSLRAFWEDSWEEAEPCPASVQQPLFDPYSTVEMVLLSFETIHPSILMEQALAVNLKSAEFVLETAAKPVKQVPFVQQALRRAVAAIHDAVEMLTKDSLEGCLLSSPKNHSDEYPLIHVSASTIQKCEEACDAIGEMELLLSRALALWQHCPDAELVDNLLNCHDESFTLLKSPKERSTFLNAIKNNQAVRSEFVSANHFPEAFMREYVMCNDDPDASCQLNARLVSDMKGCHSSLLAITKSYRD</sequence>
<evidence type="ECO:0000256" key="3">
    <source>
        <dbReference type="ARBA" id="ARBA00015817"/>
    </source>
</evidence>
<feature type="compositionally biased region" description="Polar residues" evidence="6">
    <location>
        <begin position="633"/>
        <end position="642"/>
    </location>
</feature>
<evidence type="ECO:0000256" key="1">
    <source>
        <dbReference type="ARBA" id="ARBA00004496"/>
    </source>
</evidence>
<feature type="compositionally biased region" description="Basic and acidic residues" evidence="6">
    <location>
        <begin position="55"/>
        <end position="72"/>
    </location>
</feature>
<dbReference type="EMBL" id="JABMIG020000168">
    <property type="protein sequence ID" value="KAL3787814.1"/>
    <property type="molecule type" value="Genomic_DNA"/>
</dbReference>
<dbReference type="PANTHER" id="PTHR21422:SF9">
    <property type="entry name" value="RAB3 GTPASE-ACTIVATING PROTEIN CATALYTIC SUBUNIT"/>
    <property type="match status" value="1"/>
</dbReference>
<dbReference type="GO" id="GO:0005737">
    <property type="term" value="C:cytoplasm"/>
    <property type="evidence" value="ECO:0007669"/>
    <property type="project" value="UniProtKB-SubCell"/>
</dbReference>
<evidence type="ECO:0000313" key="9">
    <source>
        <dbReference type="Proteomes" id="UP001516023"/>
    </source>
</evidence>
<name>A0ABD3PJI3_9STRA</name>
<feature type="compositionally biased region" description="Low complexity" evidence="6">
    <location>
        <begin position="473"/>
        <end position="483"/>
    </location>
</feature>
<comment type="subcellular location">
    <subcellularLocation>
        <location evidence="1">Cytoplasm</location>
    </subcellularLocation>
</comment>
<dbReference type="Proteomes" id="UP001516023">
    <property type="component" value="Unassembled WGS sequence"/>
</dbReference>
<proteinExistence type="inferred from homology"/>
<feature type="compositionally biased region" description="Basic residues" evidence="6">
    <location>
        <begin position="336"/>
        <end position="345"/>
    </location>
</feature>
<keyword evidence="5" id="KW-0963">Cytoplasm</keyword>
<feature type="compositionally biased region" description="Basic and acidic residues" evidence="6">
    <location>
        <begin position="123"/>
        <end position="132"/>
    </location>
</feature>
<feature type="compositionally biased region" description="Acidic residues" evidence="6">
    <location>
        <begin position="86"/>
        <end position="98"/>
    </location>
</feature>
<keyword evidence="9" id="KW-1185">Reference proteome</keyword>
<dbReference type="Pfam" id="PF13890">
    <property type="entry name" value="Rab3-GTPase_cat"/>
    <property type="match status" value="1"/>
</dbReference>
<feature type="compositionally biased region" description="Low complexity" evidence="6">
    <location>
        <begin position="43"/>
        <end position="52"/>
    </location>
</feature>
<dbReference type="GO" id="GO:0005096">
    <property type="term" value="F:GTPase activator activity"/>
    <property type="evidence" value="ECO:0007669"/>
    <property type="project" value="UniProtKB-KW"/>
</dbReference>
<feature type="region of interest" description="Disordered" evidence="6">
    <location>
        <begin position="623"/>
        <end position="673"/>
    </location>
</feature>
<feature type="compositionally biased region" description="Polar residues" evidence="6">
    <location>
        <begin position="355"/>
        <end position="364"/>
    </location>
</feature>
<feature type="domain" description="Rab3GAP catalytic subunit conserved" evidence="7">
    <location>
        <begin position="1636"/>
        <end position="1818"/>
    </location>
</feature>
<evidence type="ECO:0000256" key="5">
    <source>
        <dbReference type="ARBA" id="ARBA00022490"/>
    </source>
</evidence>
<evidence type="ECO:0000259" key="7">
    <source>
        <dbReference type="Pfam" id="PF13890"/>
    </source>
</evidence>
<feature type="compositionally biased region" description="Acidic residues" evidence="6">
    <location>
        <begin position="961"/>
        <end position="972"/>
    </location>
</feature>
<feature type="compositionally biased region" description="Acidic residues" evidence="6">
    <location>
        <begin position="1580"/>
        <end position="1608"/>
    </location>
</feature>
<feature type="compositionally biased region" description="Polar residues" evidence="6">
    <location>
        <begin position="270"/>
        <end position="279"/>
    </location>
</feature>
<dbReference type="InterPro" id="IPR026147">
    <property type="entry name" value="Rab3GAP1_conserved"/>
</dbReference>
<feature type="region of interest" description="Disordered" evidence="6">
    <location>
        <begin position="330"/>
        <end position="365"/>
    </location>
</feature>
<comment type="caution">
    <text evidence="8">The sequence shown here is derived from an EMBL/GenBank/DDBJ whole genome shotgun (WGS) entry which is preliminary data.</text>
</comment>
<gene>
    <name evidence="8" type="ORF">HJC23_003563</name>
</gene>
<dbReference type="PANTHER" id="PTHR21422">
    <property type="entry name" value="RAB3 GTPASE-ACTIVATING PROTEIN CATALYTIC SUBUNIT"/>
    <property type="match status" value="1"/>
</dbReference>
<accession>A0ABD3PJI3</accession>
<feature type="compositionally biased region" description="Basic and acidic residues" evidence="6">
    <location>
        <begin position="231"/>
        <end position="243"/>
    </location>
</feature>
<evidence type="ECO:0000256" key="2">
    <source>
        <dbReference type="ARBA" id="ARBA00008856"/>
    </source>
</evidence>
<feature type="region of interest" description="Disordered" evidence="6">
    <location>
        <begin position="457"/>
        <end position="499"/>
    </location>
</feature>
<keyword evidence="4" id="KW-0343">GTPase activation</keyword>
<feature type="region of interest" description="Disordered" evidence="6">
    <location>
        <begin position="1"/>
        <end position="288"/>
    </location>
</feature>
<feature type="compositionally biased region" description="Low complexity" evidence="6">
    <location>
        <begin position="156"/>
        <end position="181"/>
    </location>
</feature>
<feature type="region of interest" description="Disordered" evidence="6">
    <location>
        <begin position="946"/>
        <end position="972"/>
    </location>
</feature>
<comment type="similarity">
    <text evidence="2">Belongs to the Rab3-GAP catalytic subunit family.</text>
</comment>
<reference evidence="8 9" key="1">
    <citation type="journal article" date="2020" name="G3 (Bethesda)">
        <title>Improved Reference Genome for Cyclotella cryptica CCMP332, a Model for Cell Wall Morphogenesis, Salinity Adaptation, and Lipid Production in Diatoms (Bacillariophyta).</title>
        <authorList>
            <person name="Roberts W.R."/>
            <person name="Downey K.M."/>
            <person name="Ruck E.C."/>
            <person name="Traller J.C."/>
            <person name="Alverson A.J."/>
        </authorList>
    </citation>
    <scope>NUCLEOTIDE SEQUENCE [LARGE SCALE GENOMIC DNA]</scope>
    <source>
        <strain evidence="8 9">CCMP332</strain>
    </source>
</reference>
<evidence type="ECO:0000313" key="8">
    <source>
        <dbReference type="EMBL" id="KAL3787814.1"/>
    </source>
</evidence>
<feature type="compositionally biased region" description="Polar residues" evidence="6">
    <location>
        <begin position="457"/>
        <end position="472"/>
    </location>
</feature>
<evidence type="ECO:0000256" key="4">
    <source>
        <dbReference type="ARBA" id="ARBA00022468"/>
    </source>
</evidence>
<evidence type="ECO:0000256" key="6">
    <source>
        <dbReference type="SAM" id="MobiDB-lite"/>
    </source>
</evidence>
<organism evidence="8 9">
    <name type="scientific">Cyclotella cryptica</name>
    <dbReference type="NCBI Taxonomy" id="29204"/>
    <lineage>
        <taxon>Eukaryota</taxon>
        <taxon>Sar</taxon>
        <taxon>Stramenopiles</taxon>
        <taxon>Ochrophyta</taxon>
        <taxon>Bacillariophyta</taxon>
        <taxon>Coscinodiscophyceae</taxon>
        <taxon>Thalassiosirophycidae</taxon>
        <taxon>Stephanodiscales</taxon>
        <taxon>Stephanodiscaceae</taxon>
        <taxon>Cyclotella</taxon>
    </lineage>
</organism>
<dbReference type="InterPro" id="IPR045700">
    <property type="entry name" value="Rab3GAP1"/>
</dbReference>
<feature type="region of interest" description="Disordered" evidence="6">
    <location>
        <begin position="1576"/>
        <end position="1611"/>
    </location>
</feature>
<protein>
    <recommendedName>
        <fullName evidence="3">Rab3 GTPase-activating protein catalytic subunit</fullName>
    </recommendedName>
</protein>